<feature type="coiled-coil region" evidence="1">
    <location>
        <begin position="156"/>
        <end position="183"/>
    </location>
</feature>
<name>A0A5B8RB44_9ZZZZ</name>
<dbReference type="NCBIfam" id="NF033542">
    <property type="entry name" value="transpos_IS110"/>
    <property type="match status" value="1"/>
</dbReference>
<keyword evidence="1" id="KW-0175">Coiled coil</keyword>
<feature type="domain" description="Transposase IS116/IS110/IS902 C-terminal" evidence="3">
    <location>
        <begin position="195"/>
        <end position="272"/>
    </location>
</feature>
<feature type="domain" description="Transposase IS110-like N-terminal" evidence="2">
    <location>
        <begin position="28"/>
        <end position="147"/>
    </location>
</feature>
<evidence type="ECO:0000259" key="2">
    <source>
        <dbReference type="Pfam" id="PF01548"/>
    </source>
</evidence>
<accession>A0A5B8RB44</accession>
<dbReference type="AlphaFoldDB" id="A0A5B8RB44"/>
<evidence type="ECO:0000259" key="3">
    <source>
        <dbReference type="Pfam" id="PF02371"/>
    </source>
</evidence>
<gene>
    <name evidence="4" type="ORF">KBTEX_00276</name>
</gene>
<dbReference type="GO" id="GO:0004803">
    <property type="term" value="F:transposase activity"/>
    <property type="evidence" value="ECO:0007669"/>
    <property type="project" value="InterPro"/>
</dbReference>
<dbReference type="Pfam" id="PF01548">
    <property type="entry name" value="DEDD_Tnp_IS110"/>
    <property type="match status" value="1"/>
</dbReference>
<dbReference type="InterPro" id="IPR047650">
    <property type="entry name" value="Transpos_IS110"/>
</dbReference>
<dbReference type="EMBL" id="MN079078">
    <property type="protein sequence ID" value="QEA03975.1"/>
    <property type="molecule type" value="Genomic_DNA"/>
</dbReference>
<reference evidence="4" key="1">
    <citation type="submission" date="2019-06" db="EMBL/GenBank/DDBJ databases">
        <authorList>
            <person name="Murdoch R.W."/>
            <person name="Fathepure B."/>
        </authorList>
    </citation>
    <scope>NUCLEOTIDE SEQUENCE</scope>
</reference>
<dbReference type="GO" id="GO:0006313">
    <property type="term" value="P:DNA transposition"/>
    <property type="evidence" value="ECO:0007669"/>
    <property type="project" value="InterPro"/>
</dbReference>
<organism evidence="4">
    <name type="scientific">uncultured organism</name>
    <dbReference type="NCBI Taxonomy" id="155900"/>
    <lineage>
        <taxon>unclassified sequences</taxon>
        <taxon>environmental samples</taxon>
    </lineage>
</organism>
<dbReference type="PANTHER" id="PTHR33055">
    <property type="entry name" value="TRANSPOSASE FOR INSERTION SEQUENCE ELEMENT IS1111A"/>
    <property type="match status" value="1"/>
</dbReference>
<evidence type="ECO:0000256" key="1">
    <source>
        <dbReference type="SAM" id="Coils"/>
    </source>
</evidence>
<dbReference type="GO" id="GO:0003677">
    <property type="term" value="F:DNA binding"/>
    <property type="evidence" value="ECO:0007669"/>
    <property type="project" value="InterPro"/>
</dbReference>
<dbReference type="InterPro" id="IPR003346">
    <property type="entry name" value="Transposase_20"/>
</dbReference>
<sequence length="316" mass="35818">MPQQVQPVSVGADVDSRFIEIAVHGAEATERIENTPEAIRAWLARQSPATELALEVTGRYHCELLERAYAAGVRVYLINPQWLHHYRKGVGHRNKSDRADARLLARYAAHERDELRAWTPPPAGQRRLCSLLKRRAKLVQVQTTLEQSFAEEKAVAEAFQRTRAELQRLARAIERRIKALLREHGWWAHYQRCCAIFGVGETTAAALVAAFQRGAFKSADAFVAYLGLDVRRRQSGRYEGQAKLTKQGESEYRRLLHNAARAAARRDLKAYYERLRERGLQPTQAHVAVARKLARIAFSLMKNQTTYDPSKIAAAA</sequence>
<dbReference type="Pfam" id="PF02371">
    <property type="entry name" value="Transposase_20"/>
    <property type="match status" value="1"/>
</dbReference>
<dbReference type="InterPro" id="IPR002525">
    <property type="entry name" value="Transp_IS110-like_N"/>
</dbReference>
<evidence type="ECO:0000313" key="4">
    <source>
        <dbReference type="EMBL" id="QEA03975.1"/>
    </source>
</evidence>
<dbReference type="PANTHER" id="PTHR33055:SF13">
    <property type="entry name" value="TRANSPOSASE"/>
    <property type="match status" value="1"/>
</dbReference>
<protein>
    <submittedName>
        <fullName evidence="4">IS110 family transposase ISPpu10</fullName>
    </submittedName>
</protein>
<proteinExistence type="predicted"/>